<accession>A0A345DSN5</accession>
<dbReference type="KEGG" id="sphh:SDAV_003029"/>
<keyword evidence="2" id="KW-0614">Plasmid</keyword>
<feature type="transmembrane region" description="Helical" evidence="1">
    <location>
        <begin position="56"/>
        <end position="77"/>
    </location>
</feature>
<name>A0A345DSN5_9MOLU</name>
<keyword evidence="1" id="KW-0472">Membrane</keyword>
<sequence>MSKKNVSLFKKHNKIVRKYFKNDIPTFIWFIFDQIIFLIISILFILNLFSSLEQNITSYIIICGSFYLLLKFTYTNWTTKNKFFKKIFIFDYKLKLNNQKFRAQRSLEFIPIWFWICIIFYNFIIVVFINYEINNFLNNKIISKALLESMLNVMLIPSFLNSFQKLTQSDKKVESNYNNLIKNQYFSNESLFKDAKFVENYLNVEFKKNKLTSKKGLFIFINSKDLNEKDVLEIKKINEKILNEYSNLWSNYYELLEQNSVMKFSSKRNKRLFWIERIYDHIFLDFFKL</sequence>
<keyword evidence="1" id="KW-1133">Transmembrane helix</keyword>
<proteinExistence type="predicted"/>
<dbReference type="Proteomes" id="UP000253689">
    <property type="component" value="Plasmid pSPh535"/>
</dbReference>
<evidence type="ECO:0000313" key="3">
    <source>
        <dbReference type="Proteomes" id="UP000253689"/>
    </source>
</evidence>
<feature type="transmembrane region" description="Helical" evidence="1">
    <location>
        <begin position="141"/>
        <end position="163"/>
    </location>
</feature>
<feature type="transmembrane region" description="Helical" evidence="1">
    <location>
        <begin position="109"/>
        <end position="129"/>
    </location>
</feature>
<feature type="transmembrane region" description="Helical" evidence="1">
    <location>
        <begin position="27"/>
        <end position="50"/>
    </location>
</feature>
<keyword evidence="3" id="KW-1185">Reference proteome</keyword>
<reference evidence="3" key="1">
    <citation type="submission" date="2018-07" db="EMBL/GenBank/DDBJ databases">
        <title>Complete Genome Sequence of Spiroplasma phoeniceum.</title>
        <authorList>
            <person name="Davis R.E."/>
            <person name="Shao J.Y."/>
            <person name="Zhao Y."/>
            <person name="Silver A."/>
            <person name="Stump z."/>
            <person name="Gasparich G."/>
        </authorList>
    </citation>
    <scope>NUCLEOTIDE SEQUENCE [LARGE SCALE GENOMIC DNA]</scope>
    <source>
        <strain evidence="3">P40</strain>
        <plasmid evidence="3">pSPh535</plasmid>
    </source>
</reference>
<keyword evidence="1" id="KW-0812">Transmembrane</keyword>
<dbReference type="EMBL" id="CP031089">
    <property type="protein sequence ID" value="AXF97226.1"/>
    <property type="molecule type" value="Genomic_DNA"/>
</dbReference>
<geneLocation type="plasmid" evidence="2 3">
    <name>pSPh535</name>
</geneLocation>
<evidence type="ECO:0000313" key="2">
    <source>
        <dbReference type="EMBL" id="AXF97226.1"/>
    </source>
</evidence>
<evidence type="ECO:0000256" key="1">
    <source>
        <dbReference type="SAM" id="Phobius"/>
    </source>
</evidence>
<gene>
    <name evidence="2" type="ORF">SDAV_003029</name>
</gene>
<dbReference type="AlphaFoldDB" id="A0A345DSN5"/>
<protein>
    <submittedName>
        <fullName evidence="2">Uncharacterized protein</fullName>
    </submittedName>
</protein>
<organism evidence="2 3">
    <name type="scientific">Spiroplasma phoeniceum P40</name>
    <dbReference type="NCBI Taxonomy" id="1276259"/>
    <lineage>
        <taxon>Bacteria</taxon>
        <taxon>Bacillati</taxon>
        <taxon>Mycoplasmatota</taxon>
        <taxon>Mollicutes</taxon>
        <taxon>Entomoplasmatales</taxon>
        <taxon>Spiroplasmataceae</taxon>
        <taxon>Spiroplasma</taxon>
    </lineage>
</organism>